<accession>A0A6A7BCJ9</accession>
<dbReference type="PROSITE" id="PS00498">
    <property type="entry name" value="TYROSINASE_2"/>
    <property type="match status" value="1"/>
</dbReference>
<dbReference type="PANTHER" id="PTHR11474:SF116">
    <property type="entry name" value="TYROSINASE"/>
    <property type="match status" value="1"/>
</dbReference>
<keyword evidence="5" id="KW-1185">Reference proteome</keyword>
<feature type="domain" description="Tyrosinase copper-binding" evidence="2">
    <location>
        <begin position="135"/>
        <end position="152"/>
    </location>
</feature>
<reference evidence="4" key="1">
    <citation type="submission" date="2020-01" db="EMBL/GenBank/DDBJ databases">
        <authorList>
            <consortium name="DOE Joint Genome Institute"/>
            <person name="Haridas S."/>
            <person name="Albert R."/>
            <person name="Binder M."/>
            <person name="Bloem J."/>
            <person name="Labutti K."/>
            <person name="Salamov A."/>
            <person name="Andreopoulos B."/>
            <person name="Baker S.E."/>
            <person name="Barry K."/>
            <person name="Bills G."/>
            <person name="Bluhm B.H."/>
            <person name="Cannon C."/>
            <person name="Castanera R."/>
            <person name="Culley D.E."/>
            <person name="Daum C."/>
            <person name="Ezra D."/>
            <person name="Gonzalez J.B."/>
            <person name="Henrissat B."/>
            <person name="Kuo A."/>
            <person name="Liang C."/>
            <person name="Lipzen A."/>
            <person name="Lutzoni F."/>
            <person name="Magnuson J."/>
            <person name="Mondo S."/>
            <person name="Nolan M."/>
            <person name="Ohm R."/>
            <person name="Pangilinan J."/>
            <person name="Park H.-J."/>
            <person name="Ramirez L."/>
            <person name="Alfaro M."/>
            <person name="Sun H."/>
            <person name="Tritt A."/>
            <person name="Yoshinaga Y."/>
            <person name="Zwiers L.-H."/>
            <person name="Turgeon B.G."/>
            <person name="Goodwin S.B."/>
            <person name="Spatafora J.W."/>
            <person name="Crous P.W."/>
            <person name="Grigoriev I.V."/>
        </authorList>
    </citation>
    <scope>NUCLEOTIDE SEQUENCE</scope>
    <source>
        <strain evidence="4">IPT5</strain>
    </source>
</reference>
<evidence type="ECO:0000313" key="4">
    <source>
        <dbReference type="EMBL" id="KAF2853241.1"/>
    </source>
</evidence>
<dbReference type="SUPFAM" id="SSF48056">
    <property type="entry name" value="Di-copper centre-containing domain"/>
    <property type="match status" value="1"/>
</dbReference>
<evidence type="ECO:0000256" key="1">
    <source>
        <dbReference type="ARBA" id="ARBA00022723"/>
    </source>
</evidence>
<dbReference type="GO" id="GO:0016491">
    <property type="term" value="F:oxidoreductase activity"/>
    <property type="evidence" value="ECO:0007669"/>
    <property type="project" value="InterPro"/>
</dbReference>
<evidence type="ECO:0000313" key="5">
    <source>
        <dbReference type="Proteomes" id="UP000799423"/>
    </source>
</evidence>
<keyword evidence="1" id="KW-0479">Metal-binding</keyword>
<dbReference type="OrthoDB" id="6132182at2759"/>
<proteinExistence type="predicted"/>
<organism evidence="4 5">
    <name type="scientific">Plenodomus tracheiphilus IPT5</name>
    <dbReference type="NCBI Taxonomy" id="1408161"/>
    <lineage>
        <taxon>Eukaryota</taxon>
        <taxon>Fungi</taxon>
        <taxon>Dikarya</taxon>
        <taxon>Ascomycota</taxon>
        <taxon>Pezizomycotina</taxon>
        <taxon>Dothideomycetes</taxon>
        <taxon>Pleosporomycetidae</taxon>
        <taxon>Pleosporales</taxon>
        <taxon>Pleosporineae</taxon>
        <taxon>Leptosphaeriaceae</taxon>
        <taxon>Plenodomus</taxon>
    </lineage>
</organism>
<evidence type="ECO:0000259" key="3">
    <source>
        <dbReference type="PROSITE" id="PS00498"/>
    </source>
</evidence>
<dbReference type="PROSITE" id="PS00497">
    <property type="entry name" value="TYROSINASE_1"/>
    <property type="match status" value="1"/>
</dbReference>
<evidence type="ECO:0000259" key="2">
    <source>
        <dbReference type="PROSITE" id="PS00497"/>
    </source>
</evidence>
<dbReference type="InterPro" id="IPR008922">
    <property type="entry name" value="Di-copper_centre_dom_sf"/>
</dbReference>
<feature type="domain" description="Tyrosinase copper-binding" evidence="3">
    <location>
        <begin position="279"/>
        <end position="290"/>
    </location>
</feature>
<dbReference type="EMBL" id="MU006296">
    <property type="protein sequence ID" value="KAF2853241.1"/>
    <property type="molecule type" value="Genomic_DNA"/>
</dbReference>
<dbReference type="InterPro" id="IPR050316">
    <property type="entry name" value="Tyrosinase/Hemocyanin"/>
</dbReference>
<dbReference type="AlphaFoldDB" id="A0A6A7BCJ9"/>
<dbReference type="Gene3D" id="1.10.1280.10">
    <property type="entry name" value="Di-copper center containing domain from catechol oxidase"/>
    <property type="match status" value="1"/>
</dbReference>
<dbReference type="Pfam" id="PF00264">
    <property type="entry name" value="Tyrosinase"/>
    <property type="match status" value="1"/>
</dbReference>
<dbReference type="GO" id="GO:0046872">
    <property type="term" value="F:metal ion binding"/>
    <property type="evidence" value="ECO:0007669"/>
    <property type="project" value="UniProtKB-KW"/>
</dbReference>
<sequence>MRASIISAALAAVGVSARPQEIPAAKVVPALPVNIFDTPRLVVPVPFQAAHEKFEAANVTGAQGPDLLGLLTTRATCGNVRVRPEWDSYSNDRRQGFVNGIKCLMGRSPSGQFGNSRSRYEDLVALHQTLTPNVHGNAKFLLWHRYLLWTFEDMLRQECGFSDSIPWFDETKYAGRFSQSSIFSSQWFGGIGLGGNCVRDGQFANLAINVGPGTGNQVHCLARNGDGSKTSNCNSAYVNQCNSWADFANMASCSEGGPHAWGHNGIGAVMQDVYASPADPVFWLHHAFIDRNFRIWQNANGDRVNSINGNDIRGNPLNLDTSINVYGIRPDVRIRDILDTTATTLCYRYNY</sequence>
<dbReference type="Proteomes" id="UP000799423">
    <property type="component" value="Unassembled WGS sequence"/>
</dbReference>
<dbReference type="InterPro" id="IPR002227">
    <property type="entry name" value="Tyrosinase_Cu-bd"/>
</dbReference>
<protein>
    <submittedName>
        <fullName evidence="4">Di-copper centre-containing protein</fullName>
    </submittedName>
</protein>
<dbReference type="PRINTS" id="PR00092">
    <property type="entry name" value="TYROSINASE"/>
</dbReference>
<name>A0A6A7BCJ9_9PLEO</name>
<dbReference type="PANTHER" id="PTHR11474">
    <property type="entry name" value="TYROSINASE FAMILY MEMBER"/>
    <property type="match status" value="1"/>
</dbReference>
<gene>
    <name evidence="4" type="ORF">T440DRAFT_390910</name>
</gene>